<sequence>TASSDVNPASPEASKSSCRRKPCRSSNGSVSKRQNHCDEPLAAGKFESGRRRRPGPPRWE</sequence>
<comment type="caution">
    <text evidence="2">The sequence shown here is derived from an EMBL/GenBank/DDBJ whole genome shotgun (WGS) entry which is preliminary data.</text>
</comment>
<keyword evidence="3" id="KW-1185">Reference proteome</keyword>
<feature type="compositionally biased region" description="Basic residues" evidence="1">
    <location>
        <begin position="50"/>
        <end position="60"/>
    </location>
</feature>
<evidence type="ECO:0000313" key="2">
    <source>
        <dbReference type="EMBL" id="GCC49644.1"/>
    </source>
</evidence>
<accession>A0A401U3Y7</accession>
<dbReference type="AlphaFoldDB" id="A0A401U3Y7"/>
<organism evidence="2 3">
    <name type="scientific">Chiloscyllium punctatum</name>
    <name type="common">Brownbanded bambooshark</name>
    <name type="synonym">Hemiscyllium punctatum</name>
    <dbReference type="NCBI Taxonomy" id="137246"/>
    <lineage>
        <taxon>Eukaryota</taxon>
        <taxon>Metazoa</taxon>
        <taxon>Chordata</taxon>
        <taxon>Craniata</taxon>
        <taxon>Vertebrata</taxon>
        <taxon>Chondrichthyes</taxon>
        <taxon>Elasmobranchii</taxon>
        <taxon>Galeomorphii</taxon>
        <taxon>Galeoidea</taxon>
        <taxon>Orectolobiformes</taxon>
        <taxon>Hemiscylliidae</taxon>
        <taxon>Chiloscyllium</taxon>
    </lineage>
</organism>
<dbReference type="Proteomes" id="UP000287033">
    <property type="component" value="Unassembled WGS sequence"/>
</dbReference>
<protein>
    <submittedName>
        <fullName evidence="2">Uncharacterized protein</fullName>
    </submittedName>
</protein>
<feature type="non-terminal residue" evidence="2">
    <location>
        <position position="1"/>
    </location>
</feature>
<evidence type="ECO:0000256" key="1">
    <source>
        <dbReference type="SAM" id="MobiDB-lite"/>
    </source>
</evidence>
<proteinExistence type="predicted"/>
<feature type="region of interest" description="Disordered" evidence="1">
    <location>
        <begin position="1"/>
        <end position="60"/>
    </location>
</feature>
<reference evidence="2 3" key="1">
    <citation type="journal article" date="2018" name="Nat. Ecol. Evol.">
        <title>Shark genomes provide insights into elasmobranch evolution and the origin of vertebrates.</title>
        <authorList>
            <person name="Hara Y"/>
            <person name="Yamaguchi K"/>
            <person name="Onimaru K"/>
            <person name="Kadota M"/>
            <person name="Koyanagi M"/>
            <person name="Keeley SD"/>
            <person name="Tatsumi K"/>
            <person name="Tanaka K"/>
            <person name="Motone F"/>
            <person name="Kageyama Y"/>
            <person name="Nozu R"/>
            <person name="Adachi N"/>
            <person name="Nishimura O"/>
            <person name="Nakagawa R"/>
            <person name="Tanegashima C"/>
            <person name="Kiyatake I"/>
            <person name="Matsumoto R"/>
            <person name="Murakumo K"/>
            <person name="Nishida K"/>
            <person name="Terakita A"/>
            <person name="Kuratani S"/>
            <person name="Sato K"/>
            <person name="Hyodo S Kuraku.S."/>
        </authorList>
    </citation>
    <scope>NUCLEOTIDE SEQUENCE [LARGE SCALE GENOMIC DNA]</scope>
</reference>
<evidence type="ECO:0000313" key="3">
    <source>
        <dbReference type="Proteomes" id="UP000287033"/>
    </source>
</evidence>
<dbReference type="EMBL" id="BEZZ01270458">
    <property type="protein sequence ID" value="GCC49644.1"/>
    <property type="molecule type" value="Genomic_DNA"/>
</dbReference>
<gene>
    <name evidence="2" type="ORF">chiPu_0033713</name>
</gene>
<name>A0A401U3Y7_CHIPU</name>